<evidence type="ECO:0000313" key="2">
    <source>
        <dbReference type="EMBL" id="GIY54376.1"/>
    </source>
</evidence>
<dbReference type="Proteomes" id="UP001054837">
    <property type="component" value="Unassembled WGS sequence"/>
</dbReference>
<keyword evidence="3" id="KW-1185">Reference proteome</keyword>
<dbReference type="GO" id="GO:0005254">
    <property type="term" value="F:chloride channel activity"/>
    <property type="evidence" value="ECO:0007669"/>
    <property type="project" value="TreeGrafter"/>
</dbReference>
<organism evidence="2 3">
    <name type="scientific">Caerostris darwini</name>
    <dbReference type="NCBI Taxonomy" id="1538125"/>
    <lineage>
        <taxon>Eukaryota</taxon>
        <taxon>Metazoa</taxon>
        <taxon>Ecdysozoa</taxon>
        <taxon>Arthropoda</taxon>
        <taxon>Chelicerata</taxon>
        <taxon>Arachnida</taxon>
        <taxon>Araneae</taxon>
        <taxon>Araneomorphae</taxon>
        <taxon>Entelegynae</taxon>
        <taxon>Araneoidea</taxon>
        <taxon>Araneidae</taxon>
        <taxon>Caerostris</taxon>
    </lineage>
</organism>
<dbReference type="Pfam" id="PF16178">
    <property type="entry name" value="Anoct_dimer"/>
    <property type="match status" value="1"/>
</dbReference>
<evidence type="ECO:0000313" key="3">
    <source>
        <dbReference type="Proteomes" id="UP001054837"/>
    </source>
</evidence>
<protein>
    <submittedName>
        <fullName evidence="2">Anoctamin-5</fullName>
    </submittedName>
</protein>
<accession>A0AAV4U9H3</accession>
<gene>
    <name evidence="2" type="primary">ANO5</name>
    <name evidence="2" type="ORF">CDAR_217711</name>
</gene>
<dbReference type="EMBL" id="BPLQ01010914">
    <property type="protein sequence ID" value="GIY54376.1"/>
    <property type="molecule type" value="Genomic_DNA"/>
</dbReference>
<dbReference type="InterPro" id="IPR032394">
    <property type="entry name" value="Anoct_dimer"/>
</dbReference>
<dbReference type="PANTHER" id="PTHR12308:SF84">
    <property type="entry name" value="ANOCTAMIN"/>
    <property type="match status" value="1"/>
</dbReference>
<sequence>MTFRAFVLASPSETGSENKQQLKKQQSIEMRLKKCSRMIYFDLEPSSFSTPTTPLRRDEEMSTLFFRDGMRKIDFVLAYEDSDFRRNEFRDMFQKNLRKAGLEIEMEDKSLSQDGKTYFLKLHAPYSILRKHAEVLNIKRPIKKYTEEAIPGEDIKPEKENFFVRFFPSSFRDLFSYDHTLIPDDIDKTDHSSHGGSVNGTLGSRSSCRDAIKYTDAQRSRIVWEILIRTPHQGDGRASTANSENFSHNIFLLYILYQREELSLPSDTGYTVPSSTSLEFCLSLIFYGLIESCGVNVHEKQNSTK</sequence>
<feature type="domain" description="Anoctamin dimerisation" evidence="1">
    <location>
        <begin position="65"/>
        <end position="236"/>
    </location>
</feature>
<dbReference type="InterPro" id="IPR007632">
    <property type="entry name" value="Anoctamin"/>
</dbReference>
<name>A0AAV4U9H3_9ARAC</name>
<comment type="caution">
    <text evidence="2">The sequence shown here is derived from an EMBL/GenBank/DDBJ whole genome shotgun (WGS) entry which is preliminary data.</text>
</comment>
<dbReference type="GO" id="GO:0005886">
    <property type="term" value="C:plasma membrane"/>
    <property type="evidence" value="ECO:0007669"/>
    <property type="project" value="TreeGrafter"/>
</dbReference>
<proteinExistence type="predicted"/>
<evidence type="ECO:0000259" key="1">
    <source>
        <dbReference type="Pfam" id="PF16178"/>
    </source>
</evidence>
<dbReference type="PANTHER" id="PTHR12308">
    <property type="entry name" value="ANOCTAMIN"/>
    <property type="match status" value="1"/>
</dbReference>
<dbReference type="AlphaFoldDB" id="A0AAV4U9H3"/>
<reference evidence="2 3" key="1">
    <citation type="submission" date="2021-06" db="EMBL/GenBank/DDBJ databases">
        <title>Caerostris darwini draft genome.</title>
        <authorList>
            <person name="Kono N."/>
            <person name="Arakawa K."/>
        </authorList>
    </citation>
    <scope>NUCLEOTIDE SEQUENCE [LARGE SCALE GENOMIC DNA]</scope>
</reference>
<dbReference type="GO" id="GO:0046983">
    <property type="term" value="F:protein dimerization activity"/>
    <property type="evidence" value="ECO:0007669"/>
    <property type="project" value="InterPro"/>
</dbReference>